<name>A0A0D3I2V6_EMIH1</name>
<dbReference type="AlphaFoldDB" id="A0A0D3I2V6"/>
<protein>
    <submittedName>
        <fullName evidence="1">Uncharacterized protein</fullName>
    </submittedName>
</protein>
<proteinExistence type="predicted"/>
<reference evidence="1" key="2">
    <citation type="submission" date="2024-10" db="UniProtKB">
        <authorList>
            <consortium name="EnsemblProtists"/>
        </authorList>
    </citation>
    <scope>IDENTIFICATION</scope>
</reference>
<evidence type="ECO:0000313" key="2">
    <source>
        <dbReference type="Proteomes" id="UP000013827"/>
    </source>
</evidence>
<dbReference type="Proteomes" id="UP000013827">
    <property type="component" value="Unassembled WGS sequence"/>
</dbReference>
<dbReference type="RefSeq" id="XP_005758020.1">
    <property type="nucleotide sequence ID" value="XM_005757963.1"/>
</dbReference>
<organism evidence="1 2">
    <name type="scientific">Emiliania huxleyi (strain CCMP1516)</name>
    <dbReference type="NCBI Taxonomy" id="280463"/>
    <lineage>
        <taxon>Eukaryota</taxon>
        <taxon>Haptista</taxon>
        <taxon>Haptophyta</taxon>
        <taxon>Prymnesiophyceae</taxon>
        <taxon>Isochrysidales</taxon>
        <taxon>Noelaerhabdaceae</taxon>
        <taxon>Emiliania</taxon>
    </lineage>
</organism>
<dbReference type="HOGENOM" id="CLU_2255263_0_0_1"/>
<dbReference type="KEGG" id="ehx:EMIHUDRAFT_220015"/>
<dbReference type="RefSeq" id="XP_005772069.1">
    <property type="nucleotide sequence ID" value="XM_005772012.1"/>
</dbReference>
<evidence type="ECO:0000313" key="1">
    <source>
        <dbReference type="EnsemblProtists" id="EOD05591"/>
    </source>
</evidence>
<sequence length="104" mass="10835">MGAACSNTANATVATGAYDPTIKEASLRSYEEAPVPAEEVAYASRGLAPEAAPEQESLLQRVSSKISEMIAPLTELKCTTSFRAADAAAEEPACSDEQAEEPKA</sequence>
<dbReference type="PaxDb" id="2903-EOD05591"/>
<dbReference type="GeneID" id="17265204"/>
<keyword evidence="2" id="KW-1185">Reference proteome</keyword>
<dbReference type="KEGG" id="ehx:EMIHUDRAFT_242808"/>
<dbReference type="EnsemblProtists" id="EOD05591">
    <property type="protein sequence ID" value="EOD05591"/>
    <property type="gene ID" value="EMIHUDRAFT_220015"/>
</dbReference>
<reference evidence="2" key="1">
    <citation type="journal article" date="2013" name="Nature">
        <title>Pan genome of the phytoplankton Emiliania underpins its global distribution.</title>
        <authorList>
            <person name="Read B.A."/>
            <person name="Kegel J."/>
            <person name="Klute M.J."/>
            <person name="Kuo A."/>
            <person name="Lefebvre S.C."/>
            <person name="Maumus F."/>
            <person name="Mayer C."/>
            <person name="Miller J."/>
            <person name="Monier A."/>
            <person name="Salamov A."/>
            <person name="Young J."/>
            <person name="Aguilar M."/>
            <person name="Claverie J.M."/>
            <person name="Frickenhaus S."/>
            <person name="Gonzalez K."/>
            <person name="Herman E.K."/>
            <person name="Lin Y.C."/>
            <person name="Napier J."/>
            <person name="Ogata H."/>
            <person name="Sarno A.F."/>
            <person name="Shmutz J."/>
            <person name="Schroeder D."/>
            <person name="de Vargas C."/>
            <person name="Verret F."/>
            <person name="von Dassow P."/>
            <person name="Valentin K."/>
            <person name="Van de Peer Y."/>
            <person name="Wheeler G."/>
            <person name="Dacks J.B."/>
            <person name="Delwiche C.F."/>
            <person name="Dyhrman S.T."/>
            <person name="Glockner G."/>
            <person name="John U."/>
            <person name="Richards T."/>
            <person name="Worden A.Z."/>
            <person name="Zhang X."/>
            <person name="Grigoriev I.V."/>
            <person name="Allen A.E."/>
            <person name="Bidle K."/>
            <person name="Borodovsky M."/>
            <person name="Bowler C."/>
            <person name="Brownlee C."/>
            <person name="Cock J.M."/>
            <person name="Elias M."/>
            <person name="Gladyshev V.N."/>
            <person name="Groth M."/>
            <person name="Guda C."/>
            <person name="Hadaegh A."/>
            <person name="Iglesias-Rodriguez M.D."/>
            <person name="Jenkins J."/>
            <person name="Jones B.M."/>
            <person name="Lawson T."/>
            <person name="Leese F."/>
            <person name="Lindquist E."/>
            <person name="Lobanov A."/>
            <person name="Lomsadze A."/>
            <person name="Malik S.B."/>
            <person name="Marsh M.E."/>
            <person name="Mackinder L."/>
            <person name="Mock T."/>
            <person name="Mueller-Roeber B."/>
            <person name="Pagarete A."/>
            <person name="Parker M."/>
            <person name="Probert I."/>
            <person name="Quesneville H."/>
            <person name="Raines C."/>
            <person name="Rensing S.A."/>
            <person name="Riano-Pachon D.M."/>
            <person name="Richier S."/>
            <person name="Rokitta S."/>
            <person name="Shiraiwa Y."/>
            <person name="Soanes D.M."/>
            <person name="van der Giezen M."/>
            <person name="Wahlund T.M."/>
            <person name="Williams B."/>
            <person name="Wilson W."/>
            <person name="Wolfe G."/>
            <person name="Wurch L.L."/>
        </authorList>
    </citation>
    <scope>NUCLEOTIDE SEQUENCE</scope>
</reference>
<accession>A0A0D3I2V6</accession>
<dbReference type="GeneID" id="17251800"/>
<dbReference type="EnsemblProtists" id="EOD19640">
    <property type="protein sequence ID" value="EOD19640"/>
    <property type="gene ID" value="EMIHUDRAFT_242808"/>
</dbReference>